<evidence type="ECO:0000313" key="1">
    <source>
        <dbReference type="EMBL" id="VDO78652.1"/>
    </source>
</evidence>
<dbReference type="EMBL" id="UZAM01000021">
    <property type="protein sequence ID" value="VDO78652.1"/>
    <property type="molecule type" value="Genomic_DNA"/>
</dbReference>
<organism evidence="3">
    <name type="scientific">Soboliphyme baturini</name>
    <dbReference type="NCBI Taxonomy" id="241478"/>
    <lineage>
        <taxon>Eukaryota</taxon>
        <taxon>Metazoa</taxon>
        <taxon>Ecdysozoa</taxon>
        <taxon>Nematoda</taxon>
        <taxon>Enoplea</taxon>
        <taxon>Dorylaimia</taxon>
        <taxon>Dioctophymatida</taxon>
        <taxon>Dioctophymatoidea</taxon>
        <taxon>Soboliphymatidae</taxon>
        <taxon>Soboliphyme</taxon>
    </lineage>
</organism>
<dbReference type="AlphaFoldDB" id="A0A183I8S8"/>
<dbReference type="Proteomes" id="UP000270296">
    <property type="component" value="Unassembled WGS sequence"/>
</dbReference>
<keyword evidence="2" id="KW-1185">Reference proteome</keyword>
<reference evidence="3" key="1">
    <citation type="submission" date="2016-06" db="UniProtKB">
        <authorList>
            <consortium name="WormBaseParasite"/>
        </authorList>
    </citation>
    <scope>IDENTIFICATION</scope>
</reference>
<reference evidence="1 2" key="2">
    <citation type="submission" date="2018-11" db="EMBL/GenBank/DDBJ databases">
        <authorList>
            <consortium name="Pathogen Informatics"/>
        </authorList>
    </citation>
    <scope>NUCLEOTIDE SEQUENCE [LARGE SCALE GENOMIC DNA]</scope>
</reference>
<evidence type="ECO:0000313" key="3">
    <source>
        <dbReference type="WBParaSite" id="SBAD_0000002001-mRNA-1"/>
    </source>
</evidence>
<gene>
    <name evidence="1" type="ORF">SBAD_LOCUS21</name>
</gene>
<proteinExistence type="predicted"/>
<evidence type="ECO:0000313" key="2">
    <source>
        <dbReference type="Proteomes" id="UP000270296"/>
    </source>
</evidence>
<protein>
    <submittedName>
        <fullName evidence="1 3">Uncharacterized protein</fullName>
    </submittedName>
</protein>
<accession>A0A183I8S8</accession>
<dbReference type="WBParaSite" id="SBAD_0000002001-mRNA-1">
    <property type="protein sequence ID" value="SBAD_0000002001-mRNA-1"/>
    <property type="gene ID" value="SBAD_0000002001"/>
</dbReference>
<name>A0A183I8S8_9BILA</name>
<sequence>MKPRTIGNGDTGWGFLREQLFYNDRSDTPPVQMALYKRYCQPLRMNRRRRTSVRLLSTDAVLPLLSFHIHLCNSSEVEPQFLPSASKQTLLLVDFIQQ</sequence>